<feature type="compositionally biased region" description="Low complexity" evidence="6">
    <location>
        <begin position="69"/>
        <end position="81"/>
    </location>
</feature>
<dbReference type="PANTHER" id="PTHR23510:SF3">
    <property type="entry name" value="MAJOR FACILITATOR SUPERFAMILY DOMAIN-CONTAINING PROTEIN 8"/>
    <property type="match status" value="1"/>
</dbReference>
<accession>A0A9W6ZGE3</accession>
<keyword evidence="3 7" id="KW-0812">Transmembrane</keyword>
<feature type="transmembrane region" description="Helical" evidence="7">
    <location>
        <begin position="412"/>
        <end position="430"/>
    </location>
</feature>
<dbReference type="PROSITE" id="PS50850">
    <property type="entry name" value="MFS"/>
    <property type="match status" value="1"/>
</dbReference>
<feature type="transmembrane region" description="Helical" evidence="7">
    <location>
        <begin position="232"/>
        <end position="254"/>
    </location>
</feature>
<dbReference type="AlphaFoldDB" id="A0A9W6ZGE3"/>
<dbReference type="SUPFAM" id="SSF103473">
    <property type="entry name" value="MFS general substrate transporter"/>
    <property type="match status" value="1"/>
</dbReference>
<feature type="transmembrane region" description="Helical" evidence="7">
    <location>
        <begin position="475"/>
        <end position="498"/>
    </location>
</feature>
<feature type="region of interest" description="Disordered" evidence="6">
    <location>
        <begin position="1"/>
        <end position="30"/>
    </location>
</feature>
<organism evidence="9 10">
    <name type="scientific">Triparma strigata</name>
    <dbReference type="NCBI Taxonomy" id="1606541"/>
    <lineage>
        <taxon>Eukaryota</taxon>
        <taxon>Sar</taxon>
        <taxon>Stramenopiles</taxon>
        <taxon>Ochrophyta</taxon>
        <taxon>Bolidophyceae</taxon>
        <taxon>Parmales</taxon>
        <taxon>Triparmaceae</taxon>
        <taxon>Triparma</taxon>
    </lineage>
</organism>
<dbReference type="InterPro" id="IPR011701">
    <property type="entry name" value="MFS"/>
</dbReference>
<evidence type="ECO:0000313" key="10">
    <source>
        <dbReference type="Proteomes" id="UP001165085"/>
    </source>
</evidence>
<feature type="transmembrane region" description="Helical" evidence="7">
    <location>
        <begin position="381"/>
        <end position="400"/>
    </location>
</feature>
<dbReference type="GO" id="GO:0022857">
    <property type="term" value="F:transmembrane transporter activity"/>
    <property type="evidence" value="ECO:0007669"/>
    <property type="project" value="InterPro"/>
</dbReference>
<keyword evidence="10" id="KW-1185">Reference proteome</keyword>
<evidence type="ECO:0000313" key="9">
    <source>
        <dbReference type="EMBL" id="GMH53892.1"/>
    </source>
</evidence>
<proteinExistence type="predicted"/>
<feature type="compositionally biased region" description="Low complexity" evidence="6">
    <location>
        <begin position="1"/>
        <end position="20"/>
    </location>
</feature>
<dbReference type="EMBL" id="BRXY01000023">
    <property type="protein sequence ID" value="GMH53892.1"/>
    <property type="molecule type" value="Genomic_DNA"/>
</dbReference>
<feature type="transmembrane region" description="Helical" evidence="7">
    <location>
        <begin position="442"/>
        <end position="463"/>
    </location>
</feature>
<dbReference type="PANTHER" id="PTHR23510">
    <property type="entry name" value="INNER MEMBRANE TRANSPORT PROTEIN YAJR"/>
    <property type="match status" value="1"/>
</dbReference>
<sequence length="534" mass="57630">MFSFGKKSSSLKVVKPKLPSTPLSEGVDSGMKNVKGVFSDNASPGSWKFDEQAGETKVNLRDEMEIEASSPPSETTSLLSSPSPPPPPRDWTSFIIICLVILIGDTARGVMFPTLYPLNLTLHGSHITQGYSVASFSFGRVVMSPYLGRMSEVKGYRKTLKISLTMLIIGTLMYASSGTPMFVNFLMERLHKSSGLFLLISGQFVMGLGSGTLGVTRAYVAESTGREERTKWLSWLTAVQYTGFTVMPVVGAVICNGVKEGGWVEGGRVWLGGVLVLNEYTMPAFFMTAVAGVTLGLLLTVFEDKKREKKEGKKNLTVETGSPAAQDWSGETVLLGLSRFDATVLGCMLLNVATKGSIAVYETLTVNFATSHFVEMDSEAAGYVVSSCGAMGVVALLGMAQIGKVLTDTQMITYGMATMIVGTALLVHFGDHRHFGKYRFESAVFLLYSVGYPIGHTAVIGIFSKIVGKRPQGALLGYFASAGSVARMFFPIFSGYVAQFLGNSVMFCFLIGVLGVATLIVITYRETLRRLSTE</sequence>
<evidence type="ECO:0000256" key="1">
    <source>
        <dbReference type="ARBA" id="ARBA00004127"/>
    </source>
</evidence>
<dbReference type="InterPro" id="IPR051068">
    <property type="entry name" value="MFS_Domain-Containing_Protein"/>
</dbReference>
<evidence type="ECO:0000256" key="3">
    <source>
        <dbReference type="ARBA" id="ARBA00022692"/>
    </source>
</evidence>
<dbReference type="OrthoDB" id="370281at2759"/>
<keyword evidence="4 7" id="KW-1133">Transmembrane helix</keyword>
<dbReference type="Pfam" id="PF07690">
    <property type="entry name" value="MFS_1"/>
    <property type="match status" value="1"/>
</dbReference>
<comment type="subcellular location">
    <subcellularLocation>
        <location evidence="1">Endomembrane system</location>
        <topology evidence="1">Multi-pass membrane protein</topology>
    </subcellularLocation>
</comment>
<feature type="domain" description="Major facilitator superfamily (MFS) profile" evidence="8">
    <location>
        <begin position="93"/>
        <end position="529"/>
    </location>
</feature>
<feature type="region of interest" description="Disordered" evidence="6">
    <location>
        <begin position="65"/>
        <end position="87"/>
    </location>
</feature>
<dbReference type="GO" id="GO:0012505">
    <property type="term" value="C:endomembrane system"/>
    <property type="evidence" value="ECO:0007669"/>
    <property type="project" value="UniProtKB-SubCell"/>
</dbReference>
<comment type="caution">
    <text evidence="9">The sequence shown here is derived from an EMBL/GenBank/DDBJ whole genome shotgun (WGS) entry which is preliminary data.</text>
</comment>
<reference evidence="10" key="1">
    <citation type="journal article" date="2023" name="Commun. Biol.">
        <title>Genome analysis of Parmales, the sister group of diatoms, reveals the evolutionary specialization of diatoms from phago-mixotrophs to photoautotrophs.</title>
        <authorList>
            <person name="Ban H."/>
            <person name="Sato S."/>
            <person name="Yoshikawa S."/>
            <person name="Yamada K."/>
            <person name="Nakamura Y."/>
            <person name="Ichinomiya M."/>
            <person name="Sato N."/>
            <person name="Blanc-Mathieu R."/>
            <person name="Endo H."/>
            <person name="Kuwata A."/>
            <person name="Ogata H."/>
        </authorList>
    </citation>
    <scope>NUCLEOTIDE SEQUENCE [LARGE SCALE GENOMIC DNA]</scope>
    <source>
        <strain evidence="10">NIES 3701</strain>
    </source>
</reference>
<evidence type="ECO:0000256" key="2">
    <source>
        <dbReference type="ARBA" id="ARBA00022448"/>
    </source>
</evidence>
<evidence type="ECO:0000259" key="8">
    <source>
        <dbReference type="PROSITE" id="PS50850"/>
    </source>
</evidence>
<dbReference type="Proteomes" id="UP001165085">
    <property type="component" value="Unassembled WGS sequence"/>
</dbReference>
<feature type="transmembrane region" description="Helical" evidence="7">
    <location>
        <begin position="504"/>
        <end position="524"/>
    </location>
</feature>
<evidence type="ECO:0000256" key="6">
    <source>
        <dbReference type="SAM" id="MobiDB-lite"/>
    </source>
</evidence>
<protein>
    <recommendedName>
        <fullName evidence="8">Major facilitator superfamily (MFS) profile domain-containing protein</fullName>
    </recommendedName>
</protein>
<keyword evidence="5 7" id="KW-0472">Membrane</keyword>
<dbReference type="InterPro" id="IPR036259">
    <property type="entry name" value="MFS_trans_sf"/>
</dbReference>
<feature type="transmembrane region" description="Helical" evidence="7">
    <location>
        <begin position="159"/>
        <end position="176"/>
    </location>
</feature>
<dbReference type="InterPro" id="IPR020846">
    <property type="entry name" value="MFS_dom"/>
</dbReference>
<dbReference type="Gene3D" id="1.20.1250.20">
    <property type="entry name" value="MFS general substrate transporter like domains"/>
    <property type="match status" value="1"/>
</dbReference>
<keyword evidence="2" id="KW-0813">Transport</keyword>
<gene>
    <name evidence="9" type="ORF">TrST_g11891</name>
</gene>
<evidence type="ECO:0000256" key="5">
    <source>
        <dbReference type="ARBA" id="ARBA00023136"/>
    </source>
</evidence>
<feature type="transmembrane region" description="Helical" evidence="7">
    <location>
        <begin position="280"/>
        <end position="302"/>
    </location>
</feature>
<evidence type="ECO:0000256" key="7">
    <source>
        <dbReference type="SAM" id="Phobius"/>
    </source>
</evidence>
<name>A0A9W6ZGE3_9STRA</name>
<evidence type="ECO:0000256" key="4">
    <source>
        <dbReference type="ARBA" id="ARBA00022989"/>
    </source>
</evidence>
<feature type="transmembrane region" description="Helical" evidence="7">
    <location>
        <begin position="196"/>
        <end position="220"/>
    </location>
</feature>